<organism evidence="1 2">
    <name type="scientific">Synaphobranchus kaupii</name>
    <name type="common">Kaup's arrowtooth eel</name>
    <dbReference type="NCBI Taxonomy" id="118154"/>
    <lineage>
        <taxon>Eukaryota</taxon>
        <taxon>Metazoa</taxon>
        <taxon>Chordata</taxon>
        <taxon>Craniata</taxon>
        <taxon>Vertebrata</taxon>
        <taxon>Euteleostomi</taxon>
        <taxon>Actinopterygii</taxon>
        <taxon>Neopterygii</taxon>
        <taxon>Teleostei</taxon>
        <taxon>Anguilliformes</taxon>
        <taxon>Synaphobranchidae</taxon>
        <taxon>Synaphobranchus</taxon>
    </lineage>
</organism>
<name>A0A9Q1ENM0_SYNKA</name>
<keyword evidence="2" id="KW-1185">Reference proteome</keyword>
<reference evidence="1" key="1">
    <citation type="journal article" date="2023" name="Science">
        <title>Genome structures resolve the early diversification of teleost fishes.</title>
        <authorList>
            <person name="Parey E."/>
            <person name="Louis A."/>
            <person name="Montfort J."/>
            <person name="Bouchez O."/>
            <person name="Roques C."/>
            <person name="Iampietro C."/>
            <person name="Lluch J."/>
            <person name="Castinel A."/>
            <person name="Donnadieu C."/>
            <person name="Desvignes T."/>
            <person name="Floi Bucao C."/>
            <person name="Jouanno E."/>
            <person name="Wen M."/>
            <person name="Mejri S."/>
            <person name="Dirks R."/>
            <person name="Jansen H."/>
            <person name="Henkel C."/>
            <person name="Chen W.J."/>
            <person name="Zahm M."/>
            <person name="Cabau C."/>
            <person name="Klopp C."/>
            <person name="Thompson A.W."/>
            <person name="Robinson-Rechavi M."/>
            <person name="Braasch I."/>
            <person name="Lecointre G."/>
            <person name="Bobe J."/>
            <person name="Postlethwait J.H."/>
            <person name="Berthelot C."/>
            <person name="Roest Crollius H."/>
            <person name="Guiguen Y."/>
        </authorList>
    </citation>
    <scope>NUCLEOTIDE SEQUENCE</scope>
    <source>
        <strain evidence="1">WJC10195</strain>
    </source>
</reference>
<gene>
    <name evidence="1" type="ORF">SKAU_G00320710</name>
</gene>
<sequence>MQIGCKNPVQYFPFLSAAAVQCSAAPRIHNGRPLPQETRSPYSGETAVSYRRCWPASRVAPAFSQVTRSMTRHNARIIISAGKCLVIWRVTCEHAGFTEPQSELTPNQAGEGRGLMAGQRGRIWEWGGGGMWKSPILQWIRSR</sequence>
<accession>A0A9Q1ENM0</accession>
<evidence type="ECO:0000313" key="1">
    <source>
        <dbReference type="EMBL" id="KAJ8342143.1"/>
    </source>
</evidence>
<dbReference type="Proteomes" id="UP001152622">
    <property type="component" value="Chromosome 14"/>
</dbReference>
<comment type="caution">
    <text evidence="1">The sequence shown here is derived from an EMBL/GenBank/DDBJ whole genome shotgun (WGS) entry which is preliminary data.</text>
</comment>
<dbReference type="EMBL" id="JAINUF010000014">
    <property type="protein sequence ID" value="KAJ8342143.1"/>
    <property type="molecule type" value="Genomic_DNA"/>
</dbReference>
<protein>
    <submittedName>
        <fullName evidence="1">Uncharacterized protein</fullName>
    </submittedName>
</protein>
<proteinExistence type="predicted"/>
<dbReference type="AlphaFoldDB" id="A0A9Q1ENM0"/>
<evidence type="ECO:0000313" key="2">
    <source>
        <dbReference type="Proteomes" id="UP001152622"/>
    </source>
</evidence>